<dbReference type="RefSeq" id="WP_167995731.1">
    <property type="nucleotide sequence ID" value="NZ_JAATJL010000001.1"/>
</dbReference>
<dbReference type="EMBL" id="JAATJL010000001">
    <property type="protein sequence ID" value="NJC24493.1"/>
    <property type="molecule type" value="Genomic_DNA"/>
</dbReference>
<accession>A0A846RML0</accession>
<dbReference type="Proteomes" id="UP000547458">
    <property type="component" value="Unassembled WGS sequence"/>
</dbReference>
<evidence type="ECO:0000313" key="1">
    <source>
        <dbReference type="EMBL" id="NJC24493.1"/>
    </source>
</evidence>
<keyword evidence="2" id="KW-1185">Reference proteome</keyword>
<name>A0A846RML0_9MICC</name>
<proteinExistence type="predicted"/>
<dbReference type="AlphaFoldDB" id="A0A846RML0"/>
<organism evidence="1 2">
    <name type="scientific">Arthrobacter pigmenti</name>
    <dbReference type="NCBI Taxonomy" id="271432"/>
    <lineage>
        <taxon>Bacteria</taxon>
        <taxon>Bacillati</taxon>
        <taxon>Actinomycetota</taxon>
        <taxon>Actinomycetes</taxon>
        <taxon>Micrococcales</taxon>
        <taxon>Micrococcaceae</taxon>
        <taxon>Arthrobacter</taxon>
    </lineage>
</organism>
<evidence type="ECO:0000313" key="2">
    <source>
        <dbReference type="Proteomes" id="UP000547458"/>
    </source>
</evidence>
<comment type="caution">
    <text evidence="1">The sequence shown here is derived from an EMBL/GenBank/DDBJ whole genome shotgun (WGS) entry which is preliminary data.</text>
</comment>
<sequence length="101" mass="11391">MSLVRVYVEGPDGAHVFDADTESPNYQSEIYGQVRPEVLVLLDEEQHVYARAEEAPDGFGSYETTFDDGVLIVSGHNGMIRAYGIGMWQQTYRHAHRDNQS</sequence>
<reference evidence="1 2" key="1">
    <citation type="submission" date="2020-03" db="EMBL/GenBank/DDBJ databases">
        <title>Sequencing the genomes of 1000 actinobacteria strains.</title>
        <authorList>
            <person name="Klenk H.-P."/>
        </authorList>
    </citation>
    <scope>NUCLEOTIDE SEQUENCE [LARGE SCALE GENOMIC DNA]</scope>
    <source>
        <strain evidence="1 2">DSM 16403</strain>
    </source>
</reference>
<gene>
    <name evidence="1" type="ORF">BJ994_003569</name>
</gene>
<protein>
    <submittedName>
        <fullName evidence="1">Uncharacterized protein</fullName>
    </submittedName>
</protein>